<dbReference type="AlphaFoldDB" id="A0AA35RPV3"/>
<evidence type="ECO:0000313" key="5">
    <source>
        <dbReference type="EMBL" id="CAI8015525.1"/>
    </source>
</evidence>
<dbReference type="InterPro" id="IPR015854">
    <property type="entry name" value="ABC_transpr_LolD-like"/>
</dbReference>
<name>A0AA35RPV3_GEOBA</name>
<evidence type="ECO:0000256" key="3">
    <source>
        <dbReference type="ARBA" id="ARBA00022840"/>
    </source>
</evidence>
<evidence type="ECO:0000259" key="4">
    <source>
        <dbReference type="PROSITE" id="PS50893"/>
    </source>
</evidence>
<dbReference type="SMART" id="SM00382">
    <property type="entry name" value="AAA"/>
    <property type="match status" value="1"/>
</dbReference>
<dbReference type="FunFam" id="3.40.50.300:FF:000032">
    <property type="entry name" value="Export ABC transporter ATP-binding protein"/>
    <property type="match status" value="1"/>
</dbReference>
<dbReference type="InterPro" id="IPR017911">
    <property type="entry name" value="MacB-like_ATP-bd"/>
</dbReference>
<sequence>MSDSIVSASTLSRRFEGGGSEVWAVSNVNLEIGSGELVAFTGRSGSGKTTLLNLLSGLDRPTSGAALFRGQDLSRLPERELVEFRRRSIGFVFQSFGLMPLLSAQENVELPLHIIGVSWRERRRRAQEALASVGLGPRARHRPYELSGGEQQRVSIARALVTGPEVVFADEPTGELDTTTARSIIDILRRISAEGTTVIVATHDLSLAAAADRQLEMSDGLLKEP</sequence>
<evidence type="ECO:0000313" key="6">
    <source>
        <dbReference type="Proteomes" id="UP001174909"/>
    </source>
</evidence>
<dbReference type="GO" id="GO:0005886">
    <property type="term" value="C:plasma membrane"/>
    <property type="evidence" value="ECO:0007669"/>
    <property type="project" value="TreeGrafter"/>
</dbReference>
<dbReference type="Pfam" id="PF00005">
    <property type="entry name" value="ABC_tran"/>
    <property type="match status" value="1"/>
</dbReference>
<dbReference type="InterPro" id="IPR003439">
    <property type="entry name" value="ABC_transporter-like_ATP-bd"/>
</dbReference>
<dbReference type="PANTHER" id="PTHR24220:SF86">
    <property type="entry name" value="ABC TRANSPORTER ABCH.1"/>
    <property type="match status" value="1"/>
</dbReference>
<dbReference type="PANTHER" id="PTHR24220">
    <property type="entry name" value="IMPORT ATP-BINDING PROTEIN"/>
    <property type="match status" value="1"/>
</dbReference>
<dbReference type="GO" id="GO:0005524">
    <property type="term" value="F:ATP binding"/>
    <property type="evidence" value="ECO:0007669"/>
    <property type="project" value="UniProtKB-KW"/>
</dbReference>
<reference evidence="5" key="1">
    <citation type="submission" date="2023-03" db="EMBL/GenBank/DDBJ databases">
        <authorList>
            <person name="Steffen K."/>
            <person name="Cardenas P."/>
        </authorList>
    </citation>
    <scope>NUCLEOTIDE SEQUENCE</scope>
</reference>
<dbReference type="PROSITE" id="PS00211">
    <property type="entry name" value="ABC_TRANSPORTER_1"/>
    <property type="match status" value="1"/>
</dbReference>
<dbReference type="InterPro" id="IPR017871">
    <property type="entry name" value="ABC_transporter-like_CS"/>
</dbReference>
<feature type="domain" description="ABC transporter" evidence="4">
    <location>
        <begin position="6"/>
        <end position="225"/>
    </location>
</feature>
<dbReference type="Gene3D" id="3.40.50.300">
    <property type="entry name" value="P-loop containing nucleotide triphosphate hydrolases"/>
    <property type="match status" value="1"/>
</dbReference>
<comment type="caution">
    <text evidence="5">The sequence shown here is derived from an EMBL/GenBank/DDBJ whole genome shotgun (WGS) entry which is preliminary data.</text>
</comment>
<dbReference type="InterPro" id="IPR027417">
    <property type="entry name" value="P-loop_NTPase"/>
</dbReference>
<dbReference type="EMBL" id="CASHTH010001456">
    <property type="protein sequence ID" value="CAI8015525.1"/>
    <property type="molecule type" value="Genomic_DNA"/>
</dbReference>
<dbReference type="GO" id="GO:0098796">
    <property type="term" value="C:membrane protein complex"/>
    <property type="evidence" value="ECO:0007669"/>
    <property type="project" value="UniProtKB-ARBA"/>
</dbReference>
<dbReference type="Proteomes" id="UP001174909">
    <property type="component" value="Unassembled WGS sequence"/>
</dbReference>
<protein>
    <submittedName>
        <fullName evidence="5">Lipoprotein-releasing system ATP-binding protein LolD</fullName>
    </submittedName>
</protein>
<gene>
    <name evidence="5" type="ORF">GBAR_LOCUS9606</name>
</gene>
<keyword evidence="2" id="KW-0547">Nucleotide-binding</keyword>
<dbReference type="SUPFAM" id="SSF52540">
    <property type="entry name" value="P-loop containing nucleoside triphosphate hydrolases"/>
    <property type="match status" value="1"/>
</dbReference>
<dbReference type="CDD" id="cd03255">
    <property type="entry name" value="ABC_MJ0796_LolCDE_FtsE"/>
    <property type="match status" value="1"/>
</dbReference>
<organism evidence="5 6">
    <name type="scientific">Geodia barretti</name>
    <name type="common">Barrett's horny sponge</name>
    <dbReference type="NCBI Taxonomy" id="519541"/>
    <lineage>
        <taxon>Eukaryota</taxon>
        <taxon>Metazoa</taxon>
        <taxon>Porifera</taxon>
        <taxon>Demospongiae</taxon>
        <taxon>Heteroscleromorpha</taxon>
        <taxon>Tetractinellida</taxon>
        <taxon>Astrophorina</taxon>
        <taxon>Geodiidae</taxon>
        <taxon>Geodia</taxon>
    </lineage>
</organism>
<dbReference type="InterPro" id="IPR003593">
    <property type="entry name" value="AAA+_ATPase"/>
</dbReference>
<proteinExistence type="predicted"/>
<keyword evidence="1" id="KW-0813">Transport</keyword>
<keyword evidence="3 5" id="KW-0067">ATP-binding</keyword>
<evidence type="ECO:0000256" key="2">
    <source>
        <dbReference type="ARBA" id="ARBA00022741"/>
    </source>
</evidence>
<keyword evidence="6" id="KW-1185">Reference proteome</keyword>
<dbReference type="PROSITE" id="PS50893">
    <property type="entry name" value="ABC_TRANSPORTER_2"/>
    <property type="match status" value="1"/>
</dbReference>
<dbReference type="GO" id="GO:0016887">
    <property type="term" value="F:ATP hydrolysis activity"/>
    <property type="evidence" value="ECO:0007669"/>
    <property type="project" value="InterPro"/>
</dbReference>
<evidence type="ECO:0000256" key="1">
    <source>
        <dbReference type="ARBA" id="ARBA00022448"/>
    </source>
</evidence>
<accession>A0AA35RPV3</accession>
<keyword evidence="5" id="KW-0449">Lipoprotein</keyword>
<dbReference type="GO" id="GO:0022857">
    <property type="term" value="F:transmembrane transporter activity"/>
    <property type="evidence" value="ECO:0007669"/>
    <property type="project" value="TreeGrafter"/>
</dbReference>